<keyword evidence="2" id="KW-1133">Transmembrane helix</keyword>
<reference evidence="3 4" key="1">
    <citation type="submission" date="2019-07" db="EMBL/GenBank/DDBJ databases">
        <title>Aquicoccus porphyridii gen. nov., sp. nov., isolated from a small marine red alga, Porphyridium marinum.</title>
        <authorList>
            <person name="Liu L."/>
        </authorList>
    </citation>
    <scope>NUCLEOTIDE SEQUENCE [LARGE SCALE GENOMIC DNA]</scope>
    <source>
        <strain evidence="3 4">L1 8-17</strain>
    </source>
</reference>
<proteinExistence type="predicted"/>
<sequence length="198" mass="21583">MRSYEAARSLYRFLSFCAWCAIVGGGILAIAGLAQVSEMRSFGSRSSDLIIIMSTVPGLGIAFLGFIGLAIVQNGRATVDTAEYTQQMLQIARDQLEVSRQALRGPNAPAQSFAAAAKSDVPSDPPASRHPSKQQHAARTSEPKLKPSGQKTIHYRTKEIQVENGKYLYNGIAFDTRDKAERYIDAFAETDLPKPETS</sequence>
<dbReference type="RefSeq" id="WP_111369453.1">
    <property type="nucleotide sequence ID" value="NZ_VINQ01000034.1"/>
</dbReference>
<evidence type="ECO:0000313" key="3">
    <source>
        <dbReference type="EMBL" id="KAA0909537.1"/>
    </source>
</evidence>
<accession>A0A5A9YXG9</accession>
<evidence type="ECO:0000256" key="1">
    <source>
        <dbReference type="SAM" id="MobiDB-lite"/>
    </source>
</evidence>
<evidence type="ECO:0000313" key="4">
    <source>
        <dbReference type="Proteomes" id="UP000325291"/>
    </source>
</evidence>
<keyword evidence="2" id="KW-0472">Membrane</keyword>
<organism evidence="3 4">
    <name type="scientific">Aquicoccus porphyridii</name>
    <dbReference type="NCBI Taxonomy" id="1852029"/>
    <lineage>
        <taxon>Bacteria</taxon>
        <taxon>Pseudomonadati</taxon>
        <taxon>Pseudomonadota</taxon>
        <taxon>Alphaproteobacteria</taxon>
        <taxon>Rhodobacterales</taxon>
        <taxon>Paracoccaceae</taxon>
        <taxon>Aquicoccus</taxon>
    </lineage>
</organism>
<comment type="caution">
    <text evidence="3">The sequence shown here is derived from an EMBL/GenBank/DDBJ whole genome shotgun (WGS) entry which is preliminary data.</text>
</comment>
<feature type="transmembrane region" description="Helical" evidence="2">
    <location>
        <begin position="12"/>
        <end position="37"/>
    </location>
</feature>
<dbReference type="AlphaFoldDB" id="A0A5A9YXG9"/>
<dbReference type="Proteomes" id="UP000325291">
    <property type="component" value="Unassembled WGS sequence"/>
</dbReference>
<feature type="transmembrane region" description="Helical" evidence="2">
    <location>
        <begin position="49"/>
        <end position="72"/>
    </location>
</feature>
<keyword evidence="2" id="KW-0812">Transmembrane</keyword>
<keyword evidence="4" id="KW-1185">Reference proteome</keyword>
<feature type="region of interest" description="Disordered" evidence="1">
    <location>
        <begin position="113"/>
        <end position="157"/>
    </location>
</feature>
<evidence type="ECO:0000256" key="2">
    <source>
        <dbReference type="SAM" id="Phobius"/>
    </source>
</evidence>
<dbReference type="EMBL" id="VINQ01000034">
    <property type="protein sequence ID" value="KAA0909537.1"/>
    <property type="molecule type" value="Genomic_DNA"/>
</dbReference>
<protein>
    <submittedName>
        <fullName evidence="3">Uncharacterized protein</fullName>
    </submittedName>
</protein>
<name>A0A5A9YXG9_9RHOB</name>
<gene>
    <name evidence="3" type="ORF">FLO80_21140</name>
</gene>